<proteinExistence type="predicted"/>
<feature type="transmembrane region" description="Helical" evidence="1">
    <location>
        <begin position="21"/>
        <end position="48"/>
    </location>
</feature>
<gene>
    <name evidence="2" type="ORF">SAMN05421785_110105</name>
</gene>
<keyword evidence="1" id="KW-0472">Membrane</keyword>
<organism evidence="2 3">
    <name type="scientific">Chryseobacterium gambrini</name>
    <dbReference type="NCBI Taxonomy" id="373672"/>
    <lineage>
        <taxon>Bacteria</taxon>
        <taxon>Pseudomonadati</taxon>
        <taxon>Bacteroidota</taxon>
        <taxon>Flavobacteriia</taxon>
        <taxon>Flavobacteriales</taxon>
        <taxon>Weeksellaceae</taxon>
        <taxon>Chryseobacterium group</taxon>
        <taxon>Chryseobacterium</taxon>
    </lineage>
</organism>
<evidence type="ECO:0000313" key="3">
    <source>
        <dbReference type="Proteomes" id="UP000185781"/>
    </source>
</evidence>
<dbReference type="AlphaFoldDB" id="A0A1N7QBX7"/>
<dbReference type="OrthoDB" id="1049592at2"/>
<reference evidence="2 3" key="1">
    <citation type="submission" date="2017-01" db="EMBL/GenBank/DDBJ databases">
        <authorList>
            <person name="Mah S.A."/>
            <person name="Swanson W.J."/>
            <person name="Moy G.W."/>
            <person name="Vacquier V.D."/>
        </authorList>
    </citation>
    <scope>NUCLEOTIDE SEQUENCE [LARGE SCALE GENOMIC DNA]</scope>
    <source>
        <strain evidence="2 3">DSM 18014</strain>
    </source>
</reference>
<name>A0A1N7QBX7_9FLAO</name>
<accession>A0A1N7QBX7</accession>
<dbReference type="EMBL" id="FTOV01000010">
    <property type="protein sequence ID" value="SIT20383.1"/>
    <property type="molecule type" value="Genomic_DNA"/>
</dbReference>
<dbReference type="RefSeq" id="WP_076394903.1">
    <property type="nucleotide sequence ID" value="NZ_FTOV01000010.1"/>
</dbReference>
<sequence>MFHNLFKNWNFVRLLRLAMGIFLTFEAVRSGIWFLIITGVIFTVMPLLNIGCCSGRSCSVSTKNHKQINDEIEYEEIK</sequence>
<keyword evidence="1" id="KW-1133">Transmembrane helix</keyword>
<dbReference type="STRING" id="373672.SAMN05421785_110105"/>
<keyword evidence="1" id="KW-0812">Transmembrane</keyword>
<evidence type="ECO:0000313" key="2">
    <source>
        <dbReference type="EMBL" id="SIT20383.1"/>
    </source>
</evidence>
<evidence type="ECO:0000256" key="1">
    <source>
        <dbReference type="SAM" id="Phobius"/>
    </source>
</evidence>
<dbReference type="Proteomes" id="UP000185781">
    <property type="component" value="Unassembled WGS sequence"/>
</dbReference>
<protein>
    <recommendedName>
        <fullName evidence="4">DUF2892 domain-containing protein</fullName>
    </recommendedName>
</protein>
<evidence type="ECO:0008006" key="4">
    <source>
        <dbReference type="Google" id="ProtNLM"/>
    </source>
</evidence>